<dbReference type="GO" id="GO:0019264">
    <property type="term" value="P:glycine biosynthetic process from serine"/>
    <property type="evidence" value="ECO:0007669"/>
    <property type="project" value="TreeGrafter"/>
</dbReference>
<dbReference type="OrthoDB" id="10265628at2759"/>
<dbReference type="PANTHER" id="PTHR11680:SF7">
    <property type="entry name" value="SERINE HYDROXYMETHYLTRANSFERASE 7"/>
    <property type="match status" value="1"/>
</dbReference>
<dbReference type="InterPro" id="IPR049943">
    <property type="entry name" value="Ser_HO-MeTrfase-like"/>
</dbReference>
<dbReference type="GO" id="GO:0005739">
    <property type="term" value="C:mitochondrion"/>
    <property type="evidence" value="ECO:0007669"/>
    <property type="project" value="TreeGrafter"/>
</dbReference>
<accession>A0A8X7WLR2</accession>
<dbReference type="AlphaFoldDB" id="A0A8X7WLR2"/>
<dbReference type="SUPFAM" id="SSF53383">
    <property type="entry name" value="PLP-dependent transferases"/>
    <property type="match status" value="1"/>
</dbReference>
<dbReference type="Proteomes" id="UP000886595">
    <property type="component" value="Unassembled WGS sequence"/>
</dbReference>
<evidence type="ECO:0000313" key="2">
    <source>
        <dbReference type="EMBL" id="KAG2331550.1"/>
    </source>
</evidence>
<protein>
    <recommendedName>
        <fullName evidence="4">Glycine hydroxymethyltransferase</fullName>
    </recommendedName>
</protein>
<organism evidence="2 3">
    <name type="scientific">Brassica carinata</name>
    <name type="common">Ethiopian mustard</name>
    <name type="synonym">Abyssinian cabbage</name>
    <dbReference type="NCBI Taxonomy" id="52824"/>
    <lineage>
        <taxon>Eukaryota</taxon>
        <taxon>Viridiplantae</taxon>
        <taxon>Streptophyta</taxon>
        <taxon>Embryophyta</taxon>
        <taxon>Tracheophyta</taxon>
        <taxon>Spermatophyta</taxon>
        <taxon>Magnoliopsida</taxon>
        <taxon>eudicotyledons</taxon>
        <taxon>Gunneridae</taxon>
        <taxon>Pentapetalae</taxon>
        <taxon>rosids</taxon>
        <taxon>malvids</taxon>
        <taxon>Brassicales</taxon>
        <taxon>Brassicaceae</taxon>
        <taxon>Brassiceae</taxon>
        <taxon>Brassica</taxon>
    </lineage>
</organism>
<dbReference type="GO" id="GO:0030170">
    <property type="term" value="F:pyridoxal phosphate binding"/>
    <property type="evidence" value="ECO:0007669"/>
    <property type="project" value="TreeGrafter"/>
</dbReference>
<keyword evidence="3" id="KW-1185">Reference proteome</keyword>
<dbReference type="InterPro" id="IPR015422">
    <property type="entry name" value="PyrdxlP-dep_Trfase_small"/>
</dbReference>
<dbReference type="GO" id="GO:0004372">
    <property type="term" value="F:glycine hydroxymethyltransferase activity"/>
    <property type="evidence" value="ECO:0007669"/>
    <property type="project" value="UniProtKB-EC"/>
</dbReference>
<name>A0A8X7WLR2_BRACI</name>
<comment type="catalytic activity">
    <reaction evidence="1">
        <text>(6R)-5,10-methylene-5,6,7,8-tetrahydrofolate + glycine + H2O = (6S)-5,6,7,8-tetrahydrofolate + L-serine</text>
        <dbReference type="Rhea" id="RHEA:15481"/>
        <dbReference type="ChEBI" id="CHEBI:15377"/>
        <dbReference type="ChEBI" id="CHEBI:15636"/>
        <dbReference type="ChEBI" id="CHEBI:33384"/>
        <dbReference type="ChEBI" id="CHEBI:57305"/>
        <dbReference type="ChEBI" id="CHEBI:57453"/>
        <dbReference type="EC" id="2.1.2.1"/>
    </reaction>
</comment>
<proteinExistence type="predicted"/>
<evidence type="ECO:0000256" key="1">
    <source>
        <dbReference type="ARBA" id="ARBA00001528"/>
    </source>
</evidence>
<dbReference type="InterPro" id="IPR015424">
    <property type="entry name" value="PyrdxlP-dep_Trfase"/>
</dbReference>
<comment type="caution">
    <text evidence="2">The sequence shown here is derived from an EMBL/GenBank/DDBJ whole genome shotgun (WGS) entry which is preliminary data.</text>
</comment>
<reference evidence="2 3" key="1">
    <citation type="submission" date="2020-02" db="EMBL/GenBank/DDBJ databases">
        <authorList>
            <person name="Ma Q."/>
            <person name="Huang Y."/>
            <person name="Song X."/>
            <person name="Pei D."/>
        </authorList>
    </citation>
    <scope>NUCLEOTIDE SEQUENCE [LARGE SCALE GENOMIC DNA]</scope>
    <source>
        <strain evidence="2">Sxm20200214</strain>
        <tissue evidence="2">Leaf</tissue>
    </source>
</reference>
<dbReference type="Gene3D" id="3.90.1150.10">
    <property type="entry name" value="Aspartate Aminotransferase, domain 1"/>
    <property type="match status" value="1"/>
</dbReference>
<dbReference type="PANTHER" id="PTHR11680">
    <property type="entry name" value="SERINE HYDROXYMETHYLTRANSFERASE"/>
    <property type="match status" value="1"/>
</dbReference>
<gene>
    <name evidence="2" type="ORF">Bca52824_002730</name>
</gene>
<evidence type="ECO:0008006" key="4">
    <source>
        <dbReference type="Google" id="ProtNLM"/>
    </source>
</evidence>
<sequence length="175" mass="19311">MMRLAYHTPLDLGCQEGGPDNIQIAALAIALKKVAIPENKACIQQMKKMLKLVTGVVLGSHSFGLNWYENSLNKVFEMCHINLNKTAIFGDNGTISPGGVTLWVFYLSTGKTTMTTRGRIESDFERIADFLMKAAHITSAFPRNHGKPHNPTSAALSVGKREFYALFIEEGLKKP</sequence>
<dbReference type="EMBL" id="JAAMPC010000001">
    <property type="protein sequence ID" value="KAG2331550.1"/>
    <property type="molecule type" value="Genomic_DNA"/>
</dbReference>
<evidence type="ECO:0000313" key="3">
    <source>
        <dbReference type="Proteomes" id="UP000886595"/>
    </source>
</evidence>
<dbReference type="GO" id="GO:0046653">
    <property type="term" value="P:tetrahydrofolate metabolic process"/>
    <property type="evidence" value="ECO:0007669"/>
    <property type="project" value="TreeGrafter"/>
</dbReference>